<proteinExistence type="predicted"/>
<reference evidence="1" key="2">
    <citation type="submission" date="2015-06" db="UniProtKB">
        <authorList>
            <consortium name="EnsemblPlants"/>
        </authorList>
    </citation>
    <scope>IDENTIFICATION</scope>
</reference>
<evidence type="ECO:0000313" key="2">
    <source>
        <dbReference type="Proteomes" id="UP000032141"/>
    </source>
</evidence>
<keyword evidence="2" id="KW-1185">Reference proteome</keyword>
<name>A0A0D3AH81_BRAOL</name>
<dbReference type="AlphaFoldDB" id="A0A0D3AH81"/>
<accession>A0A0D3AH81</accession>
<organism evidence="1 2">
    <name type="scientific">Brassica oleracea var. oleracea</name>
    <dbReference type="NCBI Taxonomy" id="109376"/>
    <lineage>
        <taxon>Eukaryota</taxon>
        <taxon>Viridiplantae</taxon>
        <taxon>Streptophyta</taxon>
        <taxon>Embryophyta</taxon>
        <taxon>Tracheophyta</taxon>
        <taxon>Spermatophyta</taxon>
        <taxon>Magnoliopsida</taxon>
        <taxon>eudicotyledons</taxon>
        <taxon>Gunneridae</taxon>
        <taxon>Pentapetalae</taxon>
        <taxon>rosids</taxon>
        <taxon>malvids</taxon>
        <taxon>Brassicales</taxon>
        <taxon>Brassicaceae</taxon>
        <taxon>Brassiceae</taxon>
        <taxon>Brassica</taxon>
    </lineage>
</organism>
<dbReference type="PANTHER" id="PTHR33240:SF8">
    <property type="entry name" value="OS03G0439900 PROTEIN"/>
    <property type="match status" value="1"/>
</dbReference>
<dbReference type="EnsemblPlants" id="Bo28538s010.1">
    <property type="protein sequence ID" value="Bo28538s010.1"/>
    <property type="gene ID" value="Bo28538s010"/>
</dbReference>
<reference evidence="1" key="1">
    <citation type="journal article" date="2014" name="Genome Biol.">
        <title>Transcriptome and methylome profiling reveals relics of genome dominance in the mesopolyploid Brassica oleracea.</title>
        <authorList>
            <person name="Parkin I.A."/>
            <person name="Koh C."/>
            <person name="Tang H."/>
            <person name="Robinson S.J."/>
            <person name="Kagale S."/>
            <person name="Clarke W.E."/>
            <person name="Town C.D."/>
            <person name="Nixon J."/>
            <person name="Krishnakumar V."/>
            <person name="Bidwell S.L."/>
            <person name="Denoeud F."/>
            <person name="Belcram H."/>
            <person name="Links M.G."/>
            <person name="Just J."/>
            <person name="Clarke C."/>
            <person name="Bender T."/>
            <person name="Huebert T."/>
            <person name="Mason A.S."/>
            <person name="Pires J.C."/>
            <person name="Barker G."/>
            <person name="Moore J."/>
            <person name="Walley P.G."/>
            <person name="Manoli S."/>
            <person name="Batley J."/>
            <person name="Edwards D."/>
            <person name="Nelson M.N."/>
            <person name="Wang X."/>
            <person name="Paterson A.H."/>
            <person name="King G."/>
            <person name="Bancroft I."/>
            <person name="Chalhoub B."/>
            <person name="Sharpe A.G."/>
        </authorList>
    </citation>
    <scope>NUCLEOTIDE SEQUENCE [LARGE SCALE GENOMIC DNA]</scope>
    <source>
        <strain evidence="1">cv. TO1000</strain>
    </source>
</reference>
<dbReference type="Gramene" id="Bo28538s010.1">
    <property type="protein sequence ID" value="Bo28538s010.1"/>
    <property type="gene ID" value="Bo28538s010"/>
</dbReference>
<dbReference type="PANTHER" id="PTHR33240">
    <property type="entry name" value="OS08G0508500 PROTEIN"/>
    <property type="match status" value="1"/>
</dbReference>
<dbReference type="HOGENOM" id="CLU_3074827_0_0_1"/>
<protein>
    <submittedName>
        <fullName evidence="1">Uncharacterized protein</fullName>
    </submittedName>
</protein>
<dbReference type="Proteomes" id="UP000032141">
    <property type="component" value="Unassembled WGS sequence"/>
</dbReference>
<sequence length="57" mass="6209">MGIDLKDVKPSSRTHTGFNGYSEVILGTIRLSVQAEGVTRTVKFLVVSTKAPYDVIL</sequence>
<evidence type="ECO:0000313" key="1">
    <source>
        <dbReference type="EnsemblPlants" id="Bo28538s010.1"/>
    </source>
</evidence>